<protein>
    <submittedName>
        <fullName evidence="2">Uncharacterized protein</fullName>
    </submittedName>
</protein>
<proteinExistence type="predicted"/>
<name>A0A6J7WDL7_9CAUD</name>
<sequence length="342" mass="37124">MRRGLESASVLGQSSGPKQGLHSGFQSGVAMNNRMNMLDPTTIIEPKLKPVFYINADNVALTSGSVQIAYNLINDTSGQYWPKIENIFDQTAGTTYRPPLVTNGLNGRNYMDFSDTGNRYLSSALTPASVYMYGSTSPAVSANGFTYMFVIKRKQGGTYTILDGRDSSTLATTNDLLLEVNAAGSITFAYCGGNSGAVTTLNGTAGVNLLNDWSIVTVKCQLRIDGGVIPDDSSTVGASPATTRFMNPMGNKFGSQTSAIDIFVNGVEQPKTITSGSFTNADWYNDGSFRMLDRDIWIGNKGSVFATSGTHIASVMMIPSYISKAYQQRLENYFRWYYSEPF</sequence>
<reference evidence="2" key="1">
    <citation type="submission" date="2020-05" db="EMBL/GenBank/DDBJ databases">
        <authorList>
            <person name="Chiriac C."/>
            <person name="Salcher M."/>
            <person name="Ghai R."/>
            <person name="Kavagutti S V."/>
        </authorList>
    </citation>
    <scope>NUCLEOTIDE SEQUENCE</scope>
</reference>
<evidence type="ECO:0000313" key="2">
    <source>
        <dbReference type="EMBL" id="CAB5187400.1"/>
    </source>
</evidence>
<organism evidence="2">
    <name type="scientific">uncultured Caudovirales phage</name>
    <dbReference type="NCBI Taxonomy" id="2100421"/>
    <lineage>
        <taxon>Viruses</taxon>
        <taxon>Duplodnaviria</taxon>
        <taxon>Heunggongvirae</taxon>
        <taxon>Uroviricota</taxon>
        <taxon>Caudoviricetes</taxon>
        <taxon>Peduoviridae</taxon>
        <taxon>Maltschvirus</taxon>
        <taxon>Maltschvirus maltsch</taxon>
    </lineage>
</organism>
<gene>
    <name evidence="2" type="ORF">UFOVP163_41</name>
</gene>
<accession>A0A6J7WDL7</accession>
<evidence type="ECO:0000256" key="1">
    <source>
        <dbReference type="SAM" id="MobiDB-lite"/>
    </source>
</evidence>
<dbReference type="EMBL" id="LR798208">
    <property type="protein sequence ID" value="CAB5187400.1"/>
    <property type="molecule type" value="Genomic_DNA"/>
</dbReference>
<feature type="region of interest" description="Disordered" evidence="1">
    <location>
        <begin position="1"/>
        <end position="25"/>
    </location>
</feature>